<proteinExistence type="predicted"/>
<keyword evidence="5" id="KW-0862">Zinc</keyword>
<gene>
    <name evidence="9" type="ORF">LA374_07195</name>
</gene>
<keyword evidence="6" id="KW-0224">Dipeptidase</keyword>
<keyword evidence="7" id="KW-0482">Metalloprotease</keyword>
<dbReference type="PANTHER" id="PTHR43126">
    <property type="entry name" value="D-ALANYL-D-ALANINE DIPEPTIDASE"/>
    <property type="match status" value="1"/>
</dbReference>
<evidence type="ECO:0000256" key="6">
    <source>
        <dbReference type="ARBA" id="ARBA00022997"/>
    </source>
</evidence>
<evidence type="ECO:0000256" key="4">
    <source>
        <dbReference type="ARBA" id="ARBA00022801"/>
    </source>
</evidence>
<keyword evidence="10" id="KW-1185">Reference proteome</keyword>
<evidence type="ECO:0008006" key="11">
    <source>
        <dbReference type="Google" id="ProtNLM"/>
    </source>
</evidence>
<comment type="catalytic activity">
    <reaction evidence="1">
        <text>D-alanyl-D-alanine + H2O = 2 D-alanine</text>
        <dbReference type="Rhea" id="RHEA:20661"/>
        <dbReference type="ChEBI" id="CHEBI:15377"/>
        <dbReference type="ChEBI" id="CHEBI:57416"/>
        <dbReference type="ChEBI" id="CHEBI:57822"/>
        <dbReference type="EC" id="3.4.13.22"/>
    </reaction>
</comment>
<comment type="caution">
    <text evidence="9">The sequence shown here is derived from an EMBL/GenBank/DDBJ whole genome shotgun (WGS) entry which is preliminary data.</text>
</comment>
<dbReference type="Gene3D" id="3.30.1380.10">
    <property type="match status" value="1"/>
</dbReference>
<evidence type="ECO:0000256" key="5">
    <source>
        <dbReference type="ARBA" id="ARBA00022833"/>
    </source>
</evidence>
<evidence type="ECO:0000256" key="8">
    <source>
        <dbReference type="ARBA" id="ARBA00023316"/>
    </source>
</evidence>
<name>A0ABS7VA96_9GAMM</name>
<dbReference type="RefSeq" id="WP_050666375.1">
    <property type="nucleotide sequence ID" value="NZ_CDDB01000049.1"/>
</dbReference>
<evidence type="ECO:0000313" key="9">
    <source>
        <dbReference type="EMBL" id="MBZ6065986.1"/>
    </source>
</evidence>
<accession>A0ABS7VA96</accession>
<reference evidence="9 10" key="1">
    <citation type="submission" date="2021-09" db="EMBL/GenBank/DDBJ databases">
        <title>Aeromonas schubertii isolated from Asian sea bass.</title>
        <authorList>
            <person name="Pinpimai K."/>
        </authorList>
    </citation>
    <scope>NUCLEOTIDE SEQUENCE [LARGE SCALE GENOMIC DNA]</scope>
    <source>
        <strain evidence="9 10">CHULA2021a</strain>
    </source>
</reference>
<dbReference type="SUPFAM" id="SSF55166">
    <property type="entry name" value="Hedgehog/DD-peptidase"/>
    <property type="match status" value="1"/>
</dbReference>
<sequence length="233" mass="26177">MSFPPISHDYPPATPAERLALQPSDPLLPLKASARLRIDPVYHRLGLAGSEPAIRLRAPLVRALERVVDGLPQGLGLTLLDGFRSRTTSLAIFERIRDEIAVANPAWSREEIERETRRFCAHPSDPGHYPVPPHLSGGAIDLLVHCVESGEPLDFGTPFDDLTELAATDRFEHPVPGMAESRRLNIRDNRRLLFWSMAGEGFTNYPGEWWHFDMGDCLWATFRGGEYRYPAVE</sequence>
<evidence type="ECO:0000256" key="3">
    <source>
        <dbReference type="ARBA" id="ARBA00022723"/>
    </source>
</evidence>
<keyword evidence="8" id="KW-0961">Cell wall biogenesis/degradation</keyword>
<keyword evidence="3" id="KW-0479">Metal-binding</keyword>
<keyword evidence="2" id="KW-0645">Protease</keyword>
<keyword evidence="4" id="KW-0378">Hydrolase</keyword>
<dbReference type="Proteomes" id="UP000774958">
    <property type="component" value="Unassembled WGS sequence"/>
</dbReference>
<dbReference type="Pfam" id="PF01427">
    <property type="entry name" value="Peptidase_M15"/>
    <property type="match status" value="1"/>
</dbReference>
<evidence type="ECO:0000256" key="2">
    <source>
        <dbReference type="ARBA" id="ARBA00022670"/>
    </source>
</evidence>
<protein>
    <recommendedName>
        <fullName evidence="11">D-Ala-D-Ala dipeptidase</fullName>
    </recommendedName>
</protein>
<evidence type="ECO:0000256" key="1">
    <source>
        <dbReference type="ARBA" id="ARBA00001362"/>
    </source>
</evidence>
<dbReference type="InterPro" id="IPR009045">
    <property type="entry name" value="Zn_M74/Hedgehog-like"/>
</dbReference>
<organism evidence="9 10">
    <name type="scientific">Aeromonas schubertii</name>
    <dbReference type="NCBI Taxonomy" id="652"/>
    <lineage>
        <taxon>Bacteria</taxon>
        <taxon>Pseudomonadati</taxon>
        <taxon>Pseudomonadota</taxon>
        <taxon>Gammaproteobacteria</taxon>
        <taxon>Aeromonadales</taxon>
        <taxon>Aeromonadaceae</taxon>
        <taxon>Aeromonas</taxon>
    </lineage>
</organism>
<dbReference type="InterPro" id="IPR000755">
    <property type="entry name" value="A_A_dipeptidase"/>
</dbReference>
<dbReference type="EMBL" id="JAIRBT010000007">
    <property type="protein sequence ID" value="MBZ6065986.1"/>
    <property type="molecule type" value="Genomic_DNA"/>
</dbReference>
<evidence type="ECO:0000313" key="10">
    <source>
        <dbReference type="Proteomes" id="UP000774958"/>
    </source>
</evidence>
<evidence type="ECO:0000256" key="7">
    <source>
        <dbReference type="ARBA" id="ARBA00023049"/>
    </source>
</evidence>